<reference evidence="6 7" key="1">
    <citation type="submission" date="2022-12" db="EMBL/GenBank/DDBJ databases">
        <authorList>
            <person name="Mo P."/>
        </authorList>
    </citation>
    <scope>NUCLEOTIDE SEQUENCE [LARGE SCALE GENOMIC DNA]</scope>
    <source>
        <strain evidence="6 7">HUAS 2-6</strain>
    </source>
</reference>
<dbReference type="RefSeq" id="WP_270082404.1">
    <property type="nucleotide sequence ID" value="NZ_CP115300.1"/>
</dbReference>
<feature type="DNA-binding region" description="H-T-H motif" evidence="4">
    <location>
        <begin position="50"/>
        <end position="69"/>
    </location>
</feature>
<dbReference type="Proteomes" id="UP001212326">
    <property type="component" value="Chromosome"/>
</dbReference>
<keyword evidence="2 4" id="KW-0238">DNA-binding</keyword>
<organism evidence="6 7">
    <name type="scientific">Streptomyces camelliae</name>
    <dbReference type="NCBI Taxonomy" id="3004093"/>
    <lineage>
        <taxon>Bacteria</taxon>
        <taxon>Bacillati</taxon>
        <taxon>Actinomycetota</taxon>
        <taxon>Actinomycetes</taxon>
        <taxon>Kitasatosporales</taxon>
        <taxon>Streptomycetaceae</taxon>
        <taxon>Streptomyces</taxon>
    </lineage>
</organism>
<dbReference type="PROSITE" id="PS50977">
    <property type="entry name" value="HTH_TETR_2"/>
    <property type="match status" value="1"/>
</dbReference>
<protein>
    <submittedName>
        <fullName evidence="6">TetR/AcrR family transcriptional regulator</fullName>
    </submittedName>
</protein>
<dbReference type="SUPFAM" id="SSF46689">
    <property type="entry name" value="Homeodomain-like"/>
    <property type="match status" value="1"/>
</dbReference>
<dbReference type="InterPro" id="IPR009057">
    <property type="entry name" value="Homeodomain-like_sf"/>
</dbReference>
<dbReference type="EMBL" id="CP115300">
    <property type="protein sequence ID" value="WBO64746.1"/>
    <property type="molecule type" value="Genomic_DNA"/>
</dbReference>
<evidence type="ECO:0000259" key="5">
    <source>
        <dbReference type="PROSITE" id="PS50977"/>
    </source>
</evidence>
<dbReference type="PANTHER" id="PTHR30055">
    <property type="entry name" value="HTH-TYPE TRANSCRIPTIONAL REGULATOR RUTR"/>
    <property type="match status" value="1"/>
</dbReference>
<gene>
    <name evidence="6" type="ORF">O1G22_18830</name>
</gene>
<dbReference type="InterPro" id="IPR036271">
    <property type="entry name" value="Tet_transcr_reg_TetR-rel_C_sf"/>
</dbReference>
<evidence type="ECO:0000256" key="1">
    <source>
        <dbReference type="ARBA" id="ARBA00023015"/>
    </source>
</evidence>
<keyword evidence="7" id="KW-1185">Reference proteome</keyword>
<keyword evidence="3" id="KW-0804">Transcription</keyword>
<keyword evidence="1" id="KW-0805">Transcription regulation</keyword>
<evidence type="ECO:0000313" key="6">
    <source>
        <dbReference type="EMBL" id="WBO64746.1"/>
    </source>
</evidence>
<dbReference type="Pfam" id="PF02909">
    <property type="entry name" value="TetR_C_1"/>
    <property type="match status" value="1"/>
</dbReference>
<dbReference type="PANTHER" id="PTHR30055:SF151">
    <property type="entry name" value="TRANSCRIPTIONAL REGULATORY PROTEIN"/>
    <property type="match status" value="1"/>
</dbReference>
<evidence type="ECO:0000256" key="4">
    <source>
        <dbReference type="PROSITE-ProRule" id="PRU00335"/>
    </source>
</evidence>
<evidence type="ECO:0000256" key="2">
    <source>
        <dbReference type="ARBA" id="ARBA00023125"/>
    </source>
</evidence>
<sequence>MDAPDRADTSMSVWERMAQPPPAPRPVLTHARIVAAALRVADADGLDAVSMRRLATELGVSAMTCYRYVSGKDDIIELMLDRVRAEMLLEQPSAYWREVLRASALRFRQVVLRHPWMTEVPGRILFAPTPAHLALMEQQFTALDGLGLSGEQMADITRAVTAYTRASTHDEIARERLRAPEGWSSGQEARKANLARLSFLLEGGDYPVYQRYVREASPRDDDNARFEFGLDCLLDGMAARLNLPQSPTG</sequence>
<dbReference type="InterPro" id="IPR001647">
    <property type="entry name" value="HTH_TetR"/>
</dbReference>
<name>A0ABY7P2K1_9ACTN</name>
<dbReference type="Gene3D" id="1.10.357.10">
    <property type="entry name" value="Tetracycline Repressor, domain 2"/>
    <property type="match status" value="1"/>
</dbReference>
<dbReference type="SUPFAM" id="SSF48498">
    <property type="entry name" value="Tetracyclin repressor-like, C-terminal domain"/>
    <property type="match status" value="1"/>
</dbReference>
<evidence type="ECO:0000256" key="3">
    <source>
        <dbReference type="ARBA" id="ARBA00023163"/>
    </source>
</evidence>
<dbReference type="Gene3D" id="1.10.10.60">
    <property type="entry name" value="Homeodomain-like"/>
    <property type="match status" value="1"/>
</dbReference>
<dbReference type="InterPro" id="IPR050109">
    <property type="entry name" value="HTH-type_TetR-like_transc_reg"/>
</dbReference>
<proteinExistence type="predicted"/>
<dbReference type="Pfam" id="PF00440">
    <property type="entry name" value="TetR_N"/>
    <property type="match status" value="1"/>
</dbReference>
<dbReference type="InterPro" id="IPR004111">
    <property type="entry name" value="Repressor_TetR_C"/>
</dbReference>
<evidence type="ECO:0000313" key="7">
    <source>
        <dbReference type="Proteomes" id="UP001212326"/>
    </source>
</evidence>
<feature type="domain" description="HTH tetR-type" evidence="5">
    <location>
        <begin position="27"/>
        <end position="87"/>
    </location>
</feature>
<accession>A0ABY7P2K1</accession>